<dbReference type="SMART" id="SM00490">
    <property type="entry name" value="HELICc"/>
    <property type="match status" value="1"/>
</dbReference>
<dbReference type="Pfam" id="PF00271">
    <property type="entry name" value="Helicase_C"/>
    <property type="match status" value="1"/>
</dbReference>
<proteinExistence type="predicted"/>
<dbReference type="GO" id="GO:0016787">
    <property type="term" value="F:hydrolase activity"/>
    <property type="evidence" value="ECO:0007669"/>
    <property type="project" value="UniProtKB-KW"/>
</dbReference>
<evidence type="ECO:0000256" key="6">
    <source>
        <dbReference type="ARBA" id="ARBA00022884"/>
    </source>
</evidence>
<reference evidence="11" key="1">
    <citation type="journal article" date="2005" name="J. Insect Physiol.">
        <title>Comparative analysis of selected genes from Diachasmimorpha longicaudata entomopoxvirus and other poxviruses.</title>
        <authorList>
            <person name="Hashimoto Y."/>
            <person name="Lawrence P.O."/>
        </authorList>
    </citation>
    <scope>NUCLEOTIDE SEQUENCE</scope>
</reference>
<dbReference type="InterPro" id="IPR011545">
    <property type="entry name" value="DEAD/DEAH_box_helicase_dom"/>
</dbReference>
<dbReference type="Gene3D" id="3.40.50.300">
    <property type="entry name" value="P-loop containing nucleotide triphosphate hydrolases"/>
    <property type="match status" value="2"/>
</dbReference>
<keyword evidence="5" id="KW-0067">ATP-binding</keyword>
<evidence type="ECO:0000259" key="8">
    <source>
        <dbReference type="PROSITE" id="PS51192"/>
    </source>
</evidence>
<dbReference type="EMBL" id="KR095315">
    <property type="protein sequence ID" value="AKS26349.1"/>
    <property type="molecule type" value="Genomic_DNA"/>
</dbReference>
<dbReference type="InterPro" id="IPR014001">
    <property type="entry name" value="Helicase_ATP-bd"/>
</dbReference>
<evidence type="ECO:0000313" key="13">
    <source>
        <dbReference type="Proteomes" id="UP000593702"/>
    </source>
</evidence>
<dbReference type="SMART" id="SM00487">
    <property type="entry name" value="DEXDc"/>
    <property type="match status" value="1"/>
</dbReference>
<dbReference type="InterPro" id="IPR014014">
    <property type="entry name" value="RNA_helicase_DEAD_Q_motif"/>
</dbReference>
<name>Q5GF26_9POXV</name>
<feature type="short sequence motif" description="Q motif" evidence="7">
    <location>
        <begin position="6"/>
        <end position="34"/>
    </location>
</feature>
<dbReference type="SUPFAM" id="SSF52540">
    <property type="entry name" value="P-loop containing nucleoside triphosphate hydrolases"/>
    <property type="match status" value="1"/>
</dbReference>
<evidence type="ECO:0000313" key="11">
    <source>
        <dbReference type="EMBL" id="AAT99858.1"/>
    </source>
</evidence>
<evidence type="ECO:0000256" key="2">
    <source>
        <dbReference type="ARBA" id="ARBA00022741"/>
    </source>
</evidence>
<reference evidence="12 13" key="2">
    <citation type="submission" date="2015-04" db="EMBL/GenBank/DDBJ databases">
        <title>Diachasmimorpha longicaudata entomopoxvirus genome.</title>
        <authorList>
            <person name="Coffman K.A."/>
            <person name="Burke G.R."/>
        </authorList>
    </citation>
    <scope>NUCLEOTIDE SEQUENCE [LARGE SCALE GENOMIC DNA]</scope>
</reference>
<dbReference type="EMBL" id="AY598438">
    <property type="protein sequence ID" value="AAT99858.1"/>
    <property type="molecule type" value="Genomic_DNA"/>
</dbReference>
<evidence type="ECO:0000256" key="1">
    <source>
        <dbReference type="ARBA" id="ARBA00012552"/>
    </source>
</evidence>
<dbReference type="EC" id="3.6.4.13" evidence="1"/>
<dbReference type="CDD" id="cd18787">
    <property type="entry name" value="SF2_C_DEAD"/>
    <property type="match status" value="1"/>
</dbReference>
<keyword evidence="3" id="KW-0378">Hydrolase</keyword>
<feature type="domain" description="Helicase C-terminal" evidence="9">
    <location>
        <begin position="238"/>
        <end position="379"/>
    </location>
</feature>
<evidence type="ECO:0000259" key="9">
    <source>
        <dbReference type="PROSITE" id="PS51194"/>
    </source>
</evidence>
<evidence type="ECO:0000256" key="7">
    <source>
        <dbReference type="PROSITE-ProRule" id="PRU00552"/>
    </source>
</evidence>
<evidence type="ECO:0000259" key="10">
    <source>
        <dbReference type="PROSITE" id="PS51195"/>
    </source>
</evidence>
<dbReference type="PROSITE" id="PS00039">
    <property type="entry name" value="DEAD_ATP_HELICASE"/>
    <property type="match status" value="1"/>
</dbReference>
<gene>
    <name evidence="12" type="ORF">DLEV_058</name>
</gene>
<evidence type="ECO:0000313" key="12">
    <source>
        <dbReference type="EMBL" id="AKS26349.1"/>
    </source>
</evidence>
<dbReference type="PROSITE" id="PS51194">
    <property type="entry name" value="HELICASE_CTER"/>
    <property type="match status" value="1"/>
</dbReference>
<dbReference type="FunFam" id="3.40.50.300:FF:000031">
    <property type="entry name" value="Eukaryotic initiation factor 4A-III"/>
    <property type="match status" value="1"/>
</dbReference>
<evidence type="ECO:0000256" key="3">
    <source>
        <dbReference type="ARBA" id="ARBA00022801"/>
    </source>
</evidence>
<dbReference type="GO" id="GO:0005524">
    <property type="term" value="F:ATP binding"/>
    <property type="evidence" value="ECO:0007669"/>
    <property type="project" value="UniProtKB-KW"/>
</dbReference>
<accession>Q5GF26</accession>
<keyword evidence="4 12" id="KW-0347">Helicase</keyword>
<dbReference type="GO" id="GO:0003724">
    <property type="term" value="F:RNA helicase activity"/>
    <property type="evidence" value="ECO:0007669"/>
    <property type="project" value="UniProtKB-EC"/>
</dbReference>
<feature type="domain" description="Helicase ATP-binding" evidence="8">
    <location>
        <begin position="37"/>
        <end position="207"/>
    </location>
</feature>
<dbReference type="InterPro" id="IPR027417">
    <property type="entry name" value="P-loop_NTPase"/>
</dbReference>
<evidence type="ECO:0000256" key="4">
    <source>
        <dbReference type="ARBA" id="ARBA00022806"/>
    </source>
</evidence>
<dbReference type="PANTHER" id="PTHR47958">
    <property type="entry name" value="ATP-DEPENDENT RNA HELICASE DBP3"/>
    <property type="match status" value="1"/>
</dbReference>
<sequence length="379" mass="43123">MNSMYAEFDHMGLKKNILKGIYSCGFEKPSTIQQKAIFPCISGKDVIVQAQSGTGKTATYAISVLQQIDTSNSNIQALILTPTRELALQAQRVLQTIGNYLYNFKCQVCIGGTSIKESQETLKKAQVLIGTPGRMIDLLTRKSIDTKAIKIVVIDEADEMLIDNFLDKIQDIFEFFESHVQVILLSATVPSRVINTSQVFMRDPVKILVKNAELTLEGIRQYYINVKKNDFKAETLFDLYDHLSLTQTLIFCNTRRQVDVLMECLTNRNFTASSIHGDMSQQERDFIMKEFRDGKTRILLSTNLLARGIDVQQISLVINYDLPHNRENYIHRIGRSGRFGRKGIAINFITEDELPKLAELETFYNTKIDEMPENIVDLI</sequence>
<dbReference type="PROSITE" id="PS51195">
    <property type="entry name" value="Q_MOTIF"/>
    <property type="match status" value="1"/>
</dbReference>
<dbReference type="InterPro" id="IPR001650">
    <property type="entry name" value="Helicase_C-like"/>
</dbReference>
<organism evidence="11">
    <name type="scientific">Diachasmimorpha longicaudata entomopoxvirus</name>
    <dbReference type="NCBI Taxonomy" id="109981"/>
    <lineage>
        <taxon>Viruses</taxon>
        <taxon>Varidnaviria</taxon>
        <taxon>Bamfordvirae</taxon>
        <taxon>Nucleocytoviricota</taxon>
        <taxon>Pokkesviricetes</taxon>
        <taxon>Chitovirales</taxon>
        <taxon>Poxviridae</taxon>
        <taxon>Entomopoxvirinae</taxon>
        <taxon>Epsilonentomopoxvirus</taxon>
        <taxon>Epsilonentomopoxvirus dlongicaudata</taxon>
        <taxon>Diachasmimorpha entomopoxvirus</taxon>
    </lineage>
</organism>
<dbReference type="GO" id="GO:0003723">
    <property type="term" value="F:RNA binding"/>
    <property type="evidence" value="ECO:0007669"/>
    <property type="project" value="UniProtKB-KW"/>
</dbReference>
<protein>
    <recommendedName>
        <fullName evidence="1">RNA helicase</fullName>
        <ecNumber evidence="1">3.6.4.13</ecNumber>
    </recommendedName>
</protein>
<dbReference type="InterPro" id="IPR000629">
    <property type="entry name" value="RNA-helicase_DEAD-box_CS"/>
</dbReference>
<dbReference type="PROSITE" id="PS51192">
    <property type="entry name" value="HELICASE_ATP_BIND_1"/>
    <property type="match status" value="1"/>
</dbReference>
<keyword evidence="13" id="KW-1185">Reference proteome</keyword>
<evidence type="ECO:0000256" key="5">
    <source>
        <dbReference type="ARBA" id="ARBA00022840"/>
    </source>
</evidence>
<dbReference type="Pfam" id="PF00270">
    <property type="entry name" value="DEAD"/>
    <property type="match status" value="1"/>
</dbReference>
<keyword evidence="2" id="KW-0547">Nucleotide-binding</keyword>
<feature type="domain" description="DEAD-box RNA helicase Q" evidence="10">
    <location>
        <begin position="6"/>
        <end position="34"/>
    </location>
</feature>
<dbReference type="Proteomes" id="UP000593702">
    <property type="component" value="Segment"/>
</dbReference>
<keyword evidence="6" id="KW-0694">RNA-binding</keyword>